<protein>
    <submittedName>
        <fullName evidence="2">Uncharacterized protein</fullName>
    </submittedName>
</protein>
<dbReference type="EMBL" id="CAJOBP010086478">
    <property type="protein sequence ID" value="CAF4932544.1"/>
    <property type="molecule type" value="Genomic_DNA"/>
</dbReference>
<dbReference type="AlphaFoldDB" id="A0A821X3P1"/>
<comment type="caution">
    <text evidence="2">The sequence shown here is derived from an EMBL/GenBank/DDBJ whole genome shotgun (WGS) entry which is preliminary data.</text>
</comment>
<organism evidence="2 3">
    <name type="scientific">Rotaria socialis</name>
    <dbReference type="NCBI Taxonomy" id="392032"/>
    <lineage>
        <taxon>Eukaryota</taxon>
        <taxon>Metazoa</taxon>
        <taxon>Spiralia</taxon>
        <taxon>Gnathifera</taxon>
        <taxon>Rotifera</taxon>
        <taxon>Eurotatoria</taxon>
        <taxon>Bdelloidea</taxon>
        <taxon>Philodinida</taxon>
        <taxon>Philodinidae</taxon>
        <taxon>Rotaria</taxon>
    </lineage>
</organism>
<gene>
    <name evidence="1" type="ORF">UJA718_LOCUS46767</name>
    <name evidence="2" type="ORF">UJA718_LOCUS46939</name>
</gene>
<accession>A0A821X3P1</accession>
<evidence type="ECO:0000313" key="1">
    <source>
        <dbReference type="EMBL" id="CAF4928825.1"/>
    </source>
</evidence>
<dbReference type="Proteomes" id="UP000663873">
    <property type="component" value="Unassembled WGS sequence"/>
</dbReference>
<feature type="non-terminal residue" evidence="2">
    <location>
        <position position="60"/>
    </location>
</feature>
<sequence length="60" mass="6728">IIAANEIVSFEDAPTVVGVIDERPSNVREKERFNDAKRWRTAAFEEISEPDTIGPQPKST</sequence>
<keyword evidence="3" id="KW-1185">Reference proteome</keyword>
<evidence type="ECO:0000313" key="2">
    <source>
        <dbReference type="EMBL" id="CAF4932544.1"/>
    </source>
</evidence>
<name>A0A821X3P1_9BILA</name>
<evidence type="ECO:0000313" key="3">
    <source>
        <dbReference type="Proteomes" id="UP000663873"/>
    </source>
</evidence>
<reference evidence="2" key="1">
    <citation type="submission" date="2021-02" db="EMBL/GenBank/DDBJ databases">
        <authorList>
            <person name="Nowell W R."/>
        </authorList>
    </citation>
    <scope>NUCLEOTIDE SEQUENCE</scope>
</reference>
<feature type="non-terminal residue" evidence="2">
    <location>
        <position position="1"/>
    </location>
</feature>
<proteinExistence type="predicted"/>
<dbReference type="EMBL" id="CAJOBP010085410">
    <property type="protein sequence ID" value="CAF4928825.1"/>
    <property type="molecule type" value="Genomic_DNA"/>
</dbReference>